<feature type="transmembrane region" description="Helical" evidence="1">
    <location>
        <begin position="476"/>
        <end position="499"/>
    </location>
</feature>
<dbReference type="PANTHER" id="PTHR37415">
    <property type="entry name" value="EFF-1A"/>
    <property type="match status" value="1"/>
</dbReference>
<dbReference type="Pfam" id="PF14884">
    <property type="entry name" value="EFF-AFF"/>
    <property type="match status" value="1"/>
</dbReference>
<keyword evidence="3" id="KW-1185">Reference proteome</keyword>
<dbReference type="InterPro" id="IPR029213">
    <property type="entry name" value="Fusogen_EFF/AFF"/>
</dbReference>
<sequence>MPFQILLGDFLNRNLFDFQWQIGLGQTLCYQFKSPGNSDHGGLIEVSFRSMRSVYAIANSYFFKLAKTNLGCFCDCPGGANHCNTFTDRCGNKPNCHNVFMTDTQSSGCFLKFLKLSSAVCCTVEVVPEGDQQYRALELSVPSMLAQFQVSHRDHLGNLLDRRTISVDLNSGVSVDWAVGLMVSSPGPKASVPPGWYFSAEGLQQDLFGNVPVNGLNEWNVQKLGWFKSQHRRMDLFESRSRHQPHLVSPIIEDCASNTFKATFATEFVNENQLKSARSLKQLHSFIKEIQVWNRHVEVVHRESPLLVLTLQHQKEVDVLLKTEQSYLFNFEGVLHLDSNSNQFLNLTLYKVRGVIHGQVQGFNSTLAIQITMGSEHVEVSHQRIKTSGLICHRAQVSLSLRARGQTDGALQKHLPCAQTGLNAFGKTQRSLQLKTYGPFGFGGTSGIGSEEINDCVLCLEFLGDIFAFSFTHWQLALFCLVVIVMLSSVIVCCLRWCLCCCC</sequence>
<dbReference type="GO" id="GO:0000768">
    <property type="term" value="P:syncytium formation by plasma membrane fusion"/>
    <property type="evidence" value="ECO:0007669"/>
    <property type="project" value="TreeGrafter"/>
</dbReference>
<comment type="caution">
    <text evidence="2">The sequence shown here is derived from an EMBL/GenBank/DDBJ whole genome shotgun (WGS) entry which is preliminary data.</text>
</comment>
<dbReference type="GO" id="GO:0044291">
    <property type="term" value="C:cell-cell contact zone"/>
    <property type="evidence" value="ECO:0007669"/>
    <property type="project" value="TreeGrafter"/>
</dbReference>
<dbReference type="InterPro" id="IPR043076">
    <property type="entry name" value="Fusogen_EFF/AFF_dom3"/>
</dbReference>
<dbReference type="PANTHER" id="PTHR37415:SF1">
    <property type="entry name" value="CELL FUSION PROTEIN AFF-1"/>
    <property type="match status" value="1"/>
</dbReference>
<keyword evidence="1" id="KW-0472">Membrane</keyword>
<keyword evidence="1" id="KW-1133">Transmembrane helix</keyword>
<dbReference type="Proteomes" id="UP000318571">
    <property type="component" value="Chromosome 2"/>
</dbReference>
<organism evidence="2 3">
    <name type="scientific">Tigriopus californicus</name>
    <name type="common">Marine copepod</name>
    <dbReference type="NCBI Taxonomy" id="6832"/>
    <lineage>
        <taxon>Eukaryota</taxon>
        <taxon>Metazoa</taxon>
        <taxon>Ecdysozoa</taxon>
        <taxon>Arthropoda</taxon>
        <taxon>Crustacea</taxon>
        <taxon>Multicrustacea</taxon>
        <taxon>Hexanauplia</taxon>
        <taxon>Copepoda</taxon>
        <taxon>Harpacticoida</taxon>
        <taxon>Harpacticidae</taxon>
        <taxon>Tigriopus</taxon>
    </lineage>
</organism>
<dbReference type="AlphaFoldDB" id="A0A553PBN4"/>
<evidence type="ECO:0000313" key="3">
    <source>
        <dbReference type="Proteomes" id="UP000318571"/>
    </source>
</evidence>
<dbReference type="OMA" id="WQLKEGM"/>
<evidence type="ECO:0000313" key="2">
    <source>
        <dbReference type="EMBL" id="TRY75096.1"/>
    </source>
</evidence>
<dbReference type="Gene3D" id="2.60.40.3980">
    <property type="entry name" value="Cell-cell fusogen EFF/AFF, domain 3"/>
    <property type="match status" value="1"/>
</dbReference>
<gene>
    <name evidence="2" type="ORF">TCAL_00601</name>
</gene>
<proteinExistence type="predicted"/>
<dbReference type="STRING" id="6832.A0A553PBN4"/>
<dbReference type="EMBL" id="VCGU01000005">
    <property type="protein sequence ID" value="TRY75096.1"/>
    <property type="molecule type" value="Genomic_DNA"/>
</dbReference>
<name>A0A553PBN4_TIGCA</name>
<accession>A0A553PBN4</accession>
<keyword evidence="1" id="KW-0812">Transmembrane</keyword>
<evidence type="ECO:0000256" key="1">
    <source>
        <dbReference type="SAM" id="Phobius"/>
    </source>
</evidence>
<protein>
    <submittedName>
        <fullName evidence="2">Uncharacterized protein</fullName>
    </submittedName>
</protein>
<reference evidence="2 3" key="1">
    <citation type="journal article" date="2018" name="Nat. Ecol. Evol.">
        <title>Genomic signatures of mitonuclear coevolution across populations of Tigriopus californicus.</title>
        <authorList>
            <person name="Barreto F.S."/>
            <person name="Watson E.T."/>
            <person name="Lima T.G."/>
            <person name="Willett C.S."/>
            <person name="Edmands S."/>
            <person name="Li W."/>
            <person name="Burton R.S."/>
        </authorList>
    </citation>
    <scope>NUCLEOTIDE SEQUENCE [LARGE SCALE GENOMIC DNA]</scope>
    <source>
        <strain evidence="2 3">San Diego</strain>
    </source>
</reference>